<evidence type="ECO:0000313" key="4">
    <source>
        <dbReference type="RefSeq" id="XP_030750333.1"/>
    </source>
</evidence>
<feature type="region of interest" description="Disordered" evidence="1">
    <location>
        <begin position="337"/>
        <end position="360"/>
    </location>
</feature>
<dbReference type="OrthoDB" id="8185211at2759"/>
<dbReference type="RefSeq" id="XP_030750333.1">
    <property type="nucleotide sequence ID" value="XM_030894473.1"/>
</dbReference>
<organism evidence="3 4">
    <name type="scientific">Sitophilus oryzae</name>
    <name type="common">Rice weevil</name>
    <name type="synonym">Curculio oryzae</name>
    <dbReference type="NCBI Taxonomy" id="7048"/>
    <lineage>
        <taxon>Eukaryota</taxon>
        <taxon>Metazoa</taxon>
        <taxon>Ecdysozoa</taxon>
        <taxon>Arthropoda</taxon>
        <taxon>Hexapoda</taxon>
        <taxon>Insecta</taxon>
        <taxon>Pterygota</taxon>
        <taxon>Neoptera</taxon>
        <taxon>Endopterygota</taxon>
        <taxon>Coleoptera</taxon>
        <taxon>Polyphaga</taxon>
        <taxon>Cucujiformia</taxon>
        <taxon>Curculionidae</taxon>
        <taxon>Dryophthorinae</taxon>
        <taxon>Sitophilus</taxon>
    </lineage>
</organism>
<keyword evidence="3" id="KW-1185">Reference proteome</keyword>
<feature type="signal peptide" evidence="2">
    <location>
        <begin position="1"/>
        <end position="21"/>
    </location>
</feature>
<feature type="region of interest" description="Disordered" evidence="1">
    <location>
        <begin position="24"/>
        <end position="69"/>
    </location>
</feature>
<gene>
    <name evidence="4" type="primary">LOC115878099</name>
</gene>
<feature type="compositionally biased region" description="Basic and acidic residues" evidence="1">
    <location>
        <begin position="24"/>
        <end position="46"/>
    </location>
</feature>
<dbReference type="Proteomes" id="UP000504635">
    <property type="component" value="Unplaced"/>
</dbReference>
<protein>
    <submittedName>
        <fullName evidence="4">Uncharacterized protein LOC115878099 isoform X2</fullName>
    </submittedName>
</protein>
<feature type="compositionally biased region" description="Polar residues" evidence="1">
    <location>
        <begin position="346"/>
        <end position="360"/>
    </location>
</feature>
<feature type="region of interest" description="Disordered" evidence="1">
    <location>
        <begin position="171"/>
        <end position="212"/>
    </location>
</feature>
<proteinExistence type="predicted"/>
<dbReference type="GeneID" id="115878099"/>
<feature type="chain" id="PRO_5026720679" evidence="2">
    <location>
        <begin position="22"/>
        <end position="458"/>
    </location>
</feature>
<dbReference type="AlphaFoldDB" id="A0A6J2XG46"/>
<accession>A0A6J2XG46</accession>
<keyword evidence="2" id="KW-0732">Signal</keyword>
<evidence type="ECO:0000256" key="2">
    <source>
        <dbReference type="SAM" id="SignalP"/>
    </source>
</evidence>
<evidence type="ECO:0000313" key="3">
    <source>
        <dbReference type="Proteomes" id="UP000504635"/>
    </source>
</evidence>
<name>A0A6J2XG46_SITOR</name>
<sequence>MNYLIVLIVIGLLNNLSAVKGDPDDGDISRIKGSDERDDSLGRNEEGSLWEKLNSGRSPSDRRSIYSSPDINLESDENEKAKFTLKEFLEYFSRKHTKTPVVYDSVDVLPHTLDKLADDEGKRVNDEDKSKSWSLMDIQKHKHPFEDKKGWVSLEPIPWSVSKISKWQSKYKPSSERPWDDYDSGTSSRPHLHNDDFKHKRPVSITPPSPYVYHPPTETSDRFDNYYEDSVKPGSYLTSLNVYSRPTATYGHKVHVETHFPSSPYSSTTRPYYHNDKDCRHPNHPYDDIITDGMPSNFPQSSSYEAMRRKGSEMEIHPETHPFAGDGDWILLSTTKGYKPPRSGRQRSLNLGTTSESSQALTTTKGVKLTVLPPLKGSKVNMTTSHGGLLQVESTFDSVEQAKQKFDQKQNSIKIKTKKRRKVAKKKIPQLLDQSQTTIATVPRVNADPSAIMAAALA</sequence>
<reference evidence="4" key="1">
    <citation type="submission" date="2025-08" db="UniProtKB">
        <authorList>
            <consortium name="RefSeq"/>
        </authorList>
    </citation>
    <scope>IDENTIFICATION</scope>
    <source>
        <tissue evidence="4">Gonads</tissue>
    </source>
</reference>
<evidence type="ECO:0000256" key="1">
    <source>
        <dbReference type="SAM" id="MobiDB-lite"/>
    </source>
</evidence>